<dbReference type="EMBL" id="JBICCN010000027">
    <property type="protein sequence ID" value="KAL3101101.1"/>
    <property type="molecule type" value="Genomic_DNA"/>
</dbReference>
<keyword evidence="1" id="KW-0732">Signal</keyword>
<name>A0ABD2KDX8_HETSC</name>
<reference evidence="2 3" key="1">
    <citation type="submission" date="2024-10" db="EMBL/GenBank/DDBJ databases">
        <authorList>
            <person name="Kim D."/>
        </authorList>
    </citation>
    <scope>NUCLEOTIDE SEQUENCE [LARGE SCALE GENOMIC DNA]</scope>
    <source>
        <strain evidence="2">Taebaek</strain>
    </source>
</reference>
<evidence type="ECO:0000256" key="1">
    <source>
        <dbReference type="SAM" id="SignalP"/>
    </source>
</evidence>
<dbReference type="AlphaFoldDB" id="A0ABD2KDX8"/>
<proteinExistence type="predicted"/>
<feature type="signal peptide" evidence="1">
    <location>
        <begin position="1"/>
        <end position="25"/>
    </location>
</feature>
<feature type="chain" id="PRO_5044885182" evidence="1">
    <location>
        <begin position="26"/>
        <end position="79"/>
    </location>
</feature>
<evidence type="ECO:0000313" key="3">
    <source>
        <dbReference type="Proteomes" id="UP001620645"/>
    </source>
</evidence>
<sequence length="79" mass="8688">MAKFVILAFLLASLIFAQFLHQSSALFRECSSACDKKGLKCVRECQSCVKSACKSTCGDNLSEPKCTECYDKSHECAPK</sequence>
<comment type="caution">
    <text evidence="2">The sequence shown here is derived from an EMBL/GenBank/DDBJ whole genome shotgun (WGS) entry which is preliminary data.</text>
</comment>
<protein>
    <submittedName>
        <fullName evidence="2">Uncharacterized protein</fullName>
    </submittedName>
</protein>
<keyword evidence="3" id="KW-1185">Reference proteome</keyword>
<evidence type="ECO:0000313" key="2">
    <source>
        <dbReference type="EMBL" id="KAL3101101.1"/>
    </source>
</evidence>
<gene>
    <name evidence="2" type="ORF">niasHS_001561</name>
</gene>
<dbReference type="Proteomes" id="UP001620645">
    <property type="component" value="Unassembled WGS sequence"/>
</dbReference>
<organism evidence="2 3">
    <name type="scientific">Heterodera schachtii</name>
    <name type="common">Sugarbeet cyst nematode worm</name>
    <name type="synonym">Tylenchus schachtii</name>
    <dbReference type="NCBI Taxonomy" id="97005"/>
    <lineage>
        <taxon>Eukaryota</taxon>
        <taxon>Metazoa</taxon>
        <taxon>Ecdysozoa</taxon>
        <taxon>Nematoda</taxon>
        <taxon>Chromadorea</taxon>
        <taxon>Rhabditida</taxon>
        <taxon>Tylenchina</taxon>
        <taxon>Tylenchomorpha</taxon>
        <taxon>Tylenchoidea</taxon>
        <taxon>Heteroderidae</taxon>
        <taxon>Heteroderinae</taxon>
        <taxon>Heterodera</taxon>
    </lineage>
</organism>
<accession>A0ABD2KDX8</accession>